<evidence type="ECO:0000256" key="10">
    <source>
        <dbReference type="ARBA" id="ARBA00023118"/>
    </source>
</evidence>
<comment type="caution">
    <text evidence="13">The sequence shown here is derived from an EMBL/GenBank/DDBJ whole genome shotgun (WGS) entry which is preliminary data.</text>
</comment>
<dbReference type="AlphaFoldDB" id="A0A1Y3PJ91"/>
<dbReference type="GO" id="GO:0051607">
    <property type="term" value="P:defense response to virus"/>
    <property type="evidence" value="ECO:0007669"/>
    <property type="project" value="UniProtKB-KW"/>
</dbReference>
<evidence type="ECO:0000256" key="5">
    <source>
        <dbReference type="ARBA" id="ARBA00022741"/>
    </source>
</evidence>
<dbReference type="InterPro" id="IPR041062">
    <property type="entry name" value="Csm1_B"/>
</dbReference>
<gene>
    <name evidence="13" type="ORF">BAA01_00510</name>
</gene>
<protein>
    <recommendedName>
        <fullName evidence="2">CRISPR system single-strand-specific deoxyribonuclease Cas10/Csm1 (subtype III-A)</fullName>
    </recommendedName>
    <alternativeName>
        <fullName evidence="11">Cyclic oligoadenylate synthase</fullName>
    </alternativeName>
</protein>
<dbReference type="Gene3D" id="3.30.70.270">
    <property type="match status" value="1"/>
</dbReference>
<dbReference type="Pfam" id="PF22335">
    <property type="entry name" value="Cas10-Cmr2_palm2"/>
    <property type="match status" value="1"/>
</dbReference>
<dbReference type="GO" id="GO:0005524">
    <property type="term" value="F:ATP binding"/>
    <property type="evidence" value="ECO:0007669"/>
    <property type="project" value="UniProtKB-KW"/>
</dbReference>
<proteinExistence type="inferred from homology"/>
<keyword evidence="7" id="KW-0378">Hydrolase</keyword>
<keyword evidence="6" id="KW-0255">Endonuclease</keyword>
<keyword evidence="3" id="KW-0808">Transferase</keyword>
<evidence type="ECO:0000256" key="11">
    <source>
        <dbReference type="ARBA" id="ARBA00032922"/>
    </source>
</evidence>
<keyword evidence="4" id="KW-0540">Nuclease</keyword>
<keyword evidence="10" id="KW-0051">Antiviral defense</keyword>
<evidence type="ECO:0000256" key="3">
    <source>
        <dbReference type="ARBA" id="ARBA00022679"/>
    </source>
</evidence>
<keyword evidence="9" id="KW-0067">ATP-binding</keyword>
<dbReference type="PROSITE" id="PS50887">
    <property type="entry name" value="GGDEF"/>
    <property type="match status" value="1"/>
</dbReference>
<keyword evidence="8" id="KW-0269">Exonuclease</keyword>
<dbReference type="PANTHER" id="PTHR36528">
    <property type="entry name" value="CRISPR SYSTEM SINGLE-STRAND-SPECIFIC DEOXYRIBONUCLEASE CAS10/CSM1 (SUBTYPE III-A)"/>
    <property type="match status" value="1"/>
</dbReference>
<evidence type="ECO:0000313" key="13">
    <source>
        <dbReference type="EMBL" id="OUM85168.1"/>
    </source>
</evidence>
<dbReference type="InterPro" id="IPR043128">
    <property type="entry name" value="Rev_trsase/Diguanyl_cyclase"/>
</dbReference>
<evidence type="ECO:0000256" key="7">
    <source>
        <dbReference type="ARBA" id="ARBA00022801"/>
    </source>
</evidence>
<evidence type="ECO:0000313" key="14">
    <source>
        <dbReference type="Proteomes" id="UP000196475"/>
    </source>
</evidence>
<dbReference type="InterPro" id="IPR013408">
    <property type="entry name" value="Cas10/Csm1"/>
</dbReference>
<accession>A0A1Y3PJ91</accession>
<evidence type="ECO:0000256" key="4">
    <source>
        <dbReference type="ARBA" id="ARBA00022722"/>
    </source>
</evidence>
<evidence type="ECO:0000259" key="12">
    <source>
        <dbReference type="PROSITE" id="PS50887"/>
    </source>
</evidence>
<dbReference type="InterPro" id="IPR000160">
    <property type="entry name" value="GGDEF_dom"/>
</dbReference>
<dbReference type="GO" id="GO:0004527">
    <property type="term" value="F:exonuclease activity"/>
    <property type="evidence" value="ECO:0007669"/>
    <property type="project" value="UniProtKB-KW"/>
</dbReference>
<dbReference type="Proteomes" id="UP000196475">
    <property type="component" value="Unassembled WGS sequence"/>
</dbReference>
<keyword evidence="5" id="KW-0547">Nucleotide-binding</keyword>
<dbReference type="InterPro" id="IPR054767">
    <property type="entry name" value="Cas10-Cmr2_palm2"/>
</dbReference>
<evidence type="ECO:0000256" key="6">
    <source>
        <dbReference type="ARBA" id="ARBA00022759"/>
    </source>
</evidence>
<dbReference type="PANTHER" id="PTHR36528:SF1">
    <property type="entry name" value="CRISPR SYSTEM SINGLE-STRAND-SPECIFIC DEOXYRIBONUCLEASE CAS10_CSM1 (SUBTYPE III-A)"/>
    <property type="match status" value="1"/>
</dbReference>
<dbReference type="GO" id="GO:0004519">
    <property type="term" value="F:endonuclease activity"/>
    <property type="evidence" value="ECO:0007669"/>
    <property type="project" value="UniProtKB-KW"/>
</dbReference>
<reference evidence="14" key="1">
    <citation type="submission" date="2016-06" db="EMBL/GenBank/DDBJ databases">
        <authorList>
            <person name="Nascimento L."/>
            <person name="Pereira R.V."/>
            <person name="Martins L.F."/>
            <person name="Quaggio R.B."/>
            <person name="Silva A.M."/>
            <person name="Setubal J.C."/>
        </authorList>
    </citation>
    <scope>NUCLEOTIDE SEQUENCE [LARGE SCALE GENOMIC DNA]</scope>
</reference>
<dbReference type="NCBIfam" id="TIGR02578">
    <property type="entry name" value="cas_TM1811_Csm1"/>
    <property type="match status" value="1"/>
</dbReference>
<evidence type="ECO:0000256" key="8">
    <source>
        <dbReference type="ARBA" id="ARBA00022839"/>
    </source>
</evidence>
<dbReference type="InterPro" id="IPR052117">
    <property type="entry name" value="Cas10/Csm1_subtype-III-A"/>
</dbReference>
<dbReference type="EMBL" id="LZRT01000110">
    <property type="protein sequence ID" value="OUM85168.1"/>
    <property type="molecule type" value="Genomic_DNA"/>
</dbReference>
<feature type="domain" description="GGDEF" evidence="12">
    <location>
        <begin position="405"/>
        <end position="554"/>
    </location>
</feature>
<sequence>MQTDRIWRETLDWLQDVLERPLARSLNRFAHIKLKHDGQLPNIRNIQLLTESEKTRLLAEWNSQTSLHQSGRFDWLLDWGRRHLKDAALPERPFSSLYDELRVRTAVSLDESKRFQLVLGDLSGIQSYLFAIAHIGEGGVAKRLRSRSFHLSLIAKTAALYILDALGLSYRHLIMTAGGIFMLAVREHDQLEPVRQEMERYLYARYHGSLHLHLSSQVVSIDQLGSISDVIGNLHQDIQRSKMQPAVRLLKDEERWHDSIWLHERKSGAYCISCRRHPVQDAAADETLCEYCSQDEQNGLMLPKSQAMWIGRKISNESFNHAVQGRHAGVLWDRYDVWLLRDAGYLPESMRRAGYWERWVDRPYDPSGSDSECWMSHAYISNYIPQKDGAPIHFEGLADMSTGKKMLGIFKADVDRLGLLLSYGLRSERGDYSFAEYLKASRQLEDFFGERLTVQLRDQFPHLYTVFSGGDDLFIIGPWSELPDFAMWLRQEFEQFVEGNPEVTLSASLLFVPPRAPIATFAREADRRLEEAKDKTNPFRSAKEGRNQVAICGITVEWNDLPTIWERAKQWTEWVKKGVCSSQFIRRLLELWELRETYVRDGKIDGLRYNALLNYAIRRTEKLPIKNELGDERRKLLEWAESLRRFPNDEAARDWYLMPAVYRLFAAYRAKEGDS</sequence>
<dbReference type="Pfam" id="PF18211">
    <property type="entry name" value="Csm1_B"/>
    <property type="match status" value="1"/>
</dbReference>
<evidence type="ECO:0000256" key="9">
    <source>
        <dbReference type="ARBA" id="ARBA00022840"/>
    </source>
</evidence>
<comment type="similarity">
    <text evidence="1">Belongs to the CRISPR-associated Cas10/Csm1 family.</text>
</comment>
<name>A0A1Y3PJ91_9BACI</name>
<dbReference type="GO" id="GO:0016740">
    <property type="term" value="F:transferase activity"/>
    <property type="evidence" value="ECO:0007669"/>
    <property type="project" value="UniProtKB-KW"/>
</dbReference>
<evidence type="ECO:0000256" key="2">
    <source>
        <dbReference type="ARBA" id="ARBA00014333"/>
    </source>
</evidence>
<evidence type="ECO:0000256" key="1">
    <source>
        <dbReference type="ARBA" id="ARBA00005700"/>
    </source>
</evidence>
<organism evidence="13 14">
    <name type="scientific">Bacillus thermozeamaize</name>
    <dbReference type="NCBI Taxonomy" id="230954"/>
    <lineage>
        <taxon>Bacteria</taxon>
        <taxon>Bacillati</taxon>
        <taxon>Bacillota</taxon>
        <taxon>Bacilli</taxon>
        <taxon>Bacillales</taxon>
        <taxon>Bacillaceae</taxon>
        <taxon>Bacillus</taxon>
    </lineage>
</organism>